<evidence type="ECO:0000313" key="2">
    <source>
        <dbReference type="Proteomes" id="UP000326678"/>
    </source>
</evidence>
<name>A0A5P8VU54_9NOSO</name>
<dbReference type="EMBL" id="CP045226">
    <property type="protein sequence ID" value="QFS43439.1"/>
    <property type="molecule type" value="Genomic_DNA"/>
</dbReference>
<dbReference type="Proteomes" id="UP000326678">
    <property type="component" value="Chromosome Gxm1"/>
</dbReference>
<keyword evidence="2" id="KW-1185">Reference proteome</keyword>
<evidence type="ECO:0000313" key="1">
    <source>
        <dbReference type="EMBL" id="QFS43439.1"/>
    </source>
</evidence>
<dbReference type="AlphaFoldDB" id="A0A5P8VU54"/>
<dbReference type="RefSeq" id="WP_194198708.1">
    <property type="nucleotide sequence ID" value="NZ_CP045226.1"/>
</dbReference>
<proteinExistence type="predicted"/>
<accession>A0A5P8VU54</accession>
<sequence>MGKFILDFCGGFSFNRTVLTYRVRTGGAIGGGYSLQKVRSRYASFSFWP</sequence>
<dbReference type="KEGG" id="nsh:GXM_00912"/>
<organism evidence="1 2">
    <name type="scientific">Nostoc sphaeroides CCNUC1</name>
    <dbReference type="NCBI Taxonomy" id="2653204"/>
    <lineage>
        <taxon>Bacteria</taxon>
        <taxon>Bacillati</taxon>
        <taxon>Cyanobacteriota</taxon>
        <taxon>Cyanophyceae</taxon>
        <taxon>Nostocales</taxon>
        <taxon>Nostocaceae</taxon>
        <taxon>Nostoc</taxon>
    </lineage>
</organism>
<protein>
    <submittedName>
        <fullName evidence="1">Uncharacterized protein</fullName>
    </submittedName>
</protein>
<gene>
    <name evidence="1" type="ORF">GXM_00912</name>
</gene>
<reference evidence="1 2" key="1">
    <citation type="submission" date="2019-10" db="EMBL/GenBank/DDBJ databases">
        <title>Genomic and transcriptomic insights into the perfect genentic adaptation of a filamentous nitrogen-fixing cyanobacterium to rice fields.</title>
        <authorList>
            <person name="Chen Z."/>
        </authorList>
    </citation>
    <scope>NUCLEOTIDE SEQUENCE [LARGE SCALE GENOMIC DNA]</scope>
    <source>
        <strain evidence="1">CCNUC1</strain>
    </source>
</reference>